<name>A0A6I2GY71_9LACT</name>
<dbReference type="InterPro" id="IPR036291">
    <property type="entry name" value="NAD(P)-bd_dom_sf"/>
</dbReference>
<evidence type="ECO:0000313" key="4">
    <source>
        <dbReference type="EMBL" id="MRI85353.1"/>
    </source>
</evidence>
<comment type="caution">
    <text evidence="4">The sequence shown here is derived from an EMBL/GenBank/DDBJ whole genome shotgun (WGS) entry which is preliminary data.</text>
</comment>
<organism evidence="4 5">
    <name type="scientific">Fundicoccus ignavus</name>
    <dbReference type="NCBI Taxonomy" id="2664442"/>
    <lineage>
        <taxon>Bacteria</taxon>
        <taxon>Bacillati</taxon>
        <taxon>Bacillota</taxon>
        <taxon>Bacilli</taxon>
        <taxon>Lactobacillales</taxon>
        <taxon>Aerococcaceae</taxon>
        <taxon>Fundicoccus</taxon>
    </lineage>
</organism>
<dbReference type="Pfam" id="PF02826">
    <property type="entry name" value="2-Hacid_dh_C"/>
    <property type="match status" value="1"/>
</dbReference>
<keyword evidence="5" id="KW-1185">Reference proteome</keyword>
<protein>
    <submittedName>
        <fullName evidence="4">Hydroxyacid dehydrogenase</fullName>
    </submittedName>
</protein>
<dbReference type="Gene3D" id="3.40.50.720">
    <property type="entry name" value="NAD(P)-binding Rossmann-like Domain"/>
    <property type="match status" value="2"/>
</dbReference>
<keyword evidence="2" id="KW-0520">NAD</keyword>
<dbReference type="SUPFAM" id="SSF51735">
    <property type="entry name" value="NAD(P)-binding Rossmann-fold domains"/>
    <property type="match status" value="1"/>
</dbReference>
<proteinExistence type="predicted"/>
<sequence>MSNAIILMNNQLKPQQVEMLTQLAEGYRFVTKADLAEGDFEYVEIMYGWDKSYTEAQRQSFKRLKWIQATSAGVDYLPMDIIQNPQIMISNMSGIHATPIAESVFGYLLATGRQLFTSQLQQRESNWNRPEHGGYFSLKDKVLLVYGTGNIGQEIARIGHNFSMEVIGINTNGRAIEGFDACYATAEADSIVGKADFIVSTLPATANTRHYFAENWFKMLKATALFINVGRGQTVDETALYEALKAKQIGGAYLDVFHEEPLPESSTLWELENLLISPHISGQIEHFQEETFPIFKENLVSYLNEGKLARNIVAKDKGY</sequence>
<dbReference type="SUPFAM" id="SSF52283">
    <property type="entry name" value="Formate/glycerate dehydrogenase catalytic domain-like"/>
    <property type="match status" value="1"/>
</dbReference>
<dbReference type="EMBL" id="WJQS01000004">
    <property type="protein sequence ID" value="MRI85353.1"/>
    <property type="molecule type" value="Genomic_DNA"/>
</dbReference>
<reference evidence="4 5" key="1">
    <citation type="submission" date="2019-11" db="EMBL/GenBank/DDBJ databases">
        <title>Characterisation of Fundicoccus ignavus gen. nov. sp. nov., a novel genus of the family Aerococcaceae isolated from bulk tank milk.</title>
        <authorList>
            <person name="Siebert A."/>
            <person name="Huptas C."/>
            <person name="Wenning M."/>
            <person name="Scherer S."/>
            <person name="Doll E.V."/>
        </authorList>
    </citation>
    <scope>NUCLEOTIDE SEQUENCE [LARGE SCALE GENOMIC DNA]</scope>
    <source>
        <strain evidence="4 5">WS4759</strain>
    </source>
</reference>
<dbReference type="RefSeq" id="WP_153863436.1">
    <property type="nucleotide sequence ID" value="NZ_WJQS01000004.1"/>
</dbReference>
<keyword evidence="1" id="KW-0560">Oxidoreductase</keyword>
<accession>A0A6I2GY71</accession>
<gene>
    <name evidence="4" type="ORF">GIY09_05610</name>
</gene>
<evidence type="ECO:0000256" key="1">
    <source>
        <dbReference type="ARBA" id="ARBA00023002"/>
    </source>
</evidence>
<evidence type="ECO:0000313" key="5">
    <source>
        <dbReference type="Proteomes" id="UP000430975"/>
    </source>
</evidence>
<dbReference type="AlphaFoldDB" id="A0A6I2GY71"/>
<dbReference type="PANTHER" id="PTHR43333">
    <property type="entry name" value="2-HACID_DH_C DOMAIN-CONTAINING PROTEIN"/>
    <property type="match status" value="1"/>
</dbReference>
<dbReference type="PANTHER" id="PTHR43333:SF1">
    <property type="entry name" value="D-ISOMER SPECIFIC 2-HYDROXYACID DEHYDROGENASE NAD-BINDING DOMAIN-CONTAINING PROTEIN"/>
    <property type="match status" value="1"/>
</dbReference>
<dbReference type="InterPro" id="IPR006140">
    <property type="entry name" value="D-isomer_DH_NAD-bd"/>
</dbReference>
<evidence type="ECO:0000256" key="2">
    <source>
        <dbReference type="ARBA" id="ARBA00023027"/>
    </source>
</evidence>
<dbReference type="GO" id="GO:0016616">
    <property type="term" value="F:oxidoreductase activity, acting on the CH-OH group of donors, NAD or NADP as acceptor"/>
    <property type="evidence" value="ECO:0007669"/>
    <property type="project" value="InterPro"/>
</dbReference>
<dbReference type="CDD" id="cd12155">
    <property type="entry name" value="PGDH_1"/>
    <property type="match status" value="1"/>
</dbReference>
<dbReference type="Proteomes" id="UP000430975">
    <property type="component" value="Unassembled WGS sequence"/>
</dbReference>
<dbReference type="GO" id="GO:0051287">
    <property type="term" value="F:NAD binding"/>
    <property type="evidence" value="ECO:0007669"/>
    <property type="project" value="InterPro"/>
</dbReference>
<feature type="domain" description="D-isomer specific 2-hydroxyacid dehydrogenase NAD-binding" evidence="3">
    <location>
        <begin position="106"/>
        <end position="281"/>
    </location>
</feature>
<evidence type="ECO:0000259" key="3">
    <source>
        <dbReference type="Pfam" id="PF02826"/>
    </source>
</evidence>